<evidence type="ECO:0000313" key="1">
    <source>
        <dbReference type="EMBL" id="SHF10014.1"/>
    </source>
</evidence>
<keyword evidence="2" id="KW-1185">Reference proteome</keyword>
<name>A0A1M4YW15_9FIRM</name>
<dbReference type="RefSeq" id="WP_072935921.1">
    <property type="nucleotide sequence ID" value="NZ_FQUG01000007.1"/>
</dbReference>
<gene>
    <name evidence="1" type="ORF">SAMN02745190_01830</name>
</gene>
<evidence type="ECO:0000313" key="2">
    <source>
        <dbReference type="Proteomes" id="UP000184404"/>
    </source>
</evidence>
<dbReference type="EMBL" id="FQUG01000007">
    <property type="protein sequence ID" value="SHF10014.1"/>
    <property type="molecule type" value="Genomic_DNA"/>
</dbReference>
<dbReference type="STRING" id="1123243.SAMN02745190_01830"/>
<dbReference type="AlphaFoldDB" id="A0A1M4YW15"/>
<sequence>MSFFTKENFDKAVGQIAKGTKEGAKVIGTAAEAGTDFVARKAGDLKTFAQEKHALYKETERIIEEGNETLNKFQAKEAAARSGLTQELENFRDLIERMDKGPLLLYAKFCKYADTTPIASAGRHGDEEALYKPEVERAAGPVVSCAGTGAAAGATAGALAVGAMTALGSASTGTALASLSGAAYGHALLAAFGGGSLAAGGLGMAGGAVVLGSIVAVPAAAATAWAAAWKVDKDYEKAQTFVKEVIEYGERVDAERLRLDSIRRAFRALGAEMYSFCGFFHEMLNMAAVAEAVGDSSAYRVILEEAAMTLIGFMEIPIEKDRKLSPAFEPAFSDMCEKAVKCHTRLYEYFISLNSREQKSMAVAAQYDISVYADDIKSHIDEVARSMGKGIHEHIRGVERHLDSIDETLGSIKADILSYGREITALQRELSGKLPLQTSDSAAFEEALSEFADKVIGRLMESAALSGNVLREAQKKKLSAKFGADWEKLMPLSKKYLITAKVMYSQMEAITEDMDYSGVCLLAAKALEIELKKRFFDEYSRYVEERFPFAMYPEKWPSCFADRDVRNGEYKRSRKKFTLGSMPYICGIKMPGHVTDKMHEQDCKIMMEYAEEKLLKPEAAADKRVQMLQEIAEQAAIVTEKYRNPAAHTNALKEKEARECFDMLIDVERVMQKMMAVFA</sequence>
<reference evidence="1 2" key="1">
    <citation type="submission" date="2016-11" db="EMBL/GenBank/DDBJ databases">
        <authorList>
            <person name="Jaros S."/>
            <person name="Januszkiewicz K."/>
            <person name="Wedrychowicz H."/>
        </authorList>
    </citation>
    <scope>NUCLEOTIDE SEQUENCE [LARGE SCALE GENOMIC DNA]</scope>
    <source>
        <strain evidence="1 2">DSM 10502</strain>
    </source>
</reference>
<proteinExistence type="predicted"/>
<dbReference type="Proteomes" id="UP000184404">
    <property type="component" value="Unassembled WGS sequence"/>
</dbReference>
<protein>
    <submittedName>
        <fullName evidence="1">Uncharacterized protein</fullName>
    </submittedName>
</protein>
<organism evidence="1 2">
    <name type="scientific">Schwartzia succinivorans DSM 10502</name>
    <dbReference type="NCBI Taxonomy" id="1123243"/>
    <lineage>
        <taxon>Bacteria</taxon>
        <taxon>Bacillati</taxon>
        <taxon>Bacillota</taxon>
        <taxon>Negativicutes</taxon>
        <taxon>Selenomonadales</taxon>
        <taxon>Selenomonadaceae</taxon>
        <taxon>Schwartzia</taxon>
    </lineage>
</organism>
<accession>A0A1M4YW15</accession>